<dbReference type="InterPro" id="IPR056502">
    <property type="entry name" value="KIAA0319-like_C"/>
</dbReference>
<feature type="domain" description="PKD/Chitinase" evidence="3">
    <location>
        <begin position="141"/>
        <end position="234"/>
    </location>
</feature>
<protein>
    <recommendedName>
        <fullName evidence="3">PKD/Chitinase domain-containing protein</fullName>
    </recommendedName>
</protein>
<evidence type="ECO:0000259" key="3">
    <source>
        <dbReference type="SMART" id="SM00089"/>
    </source>
</evidence>
<gene>
    <name evidence="4" type="ORF">CVLEPA_LOCUS14942</name>
</gene>
<dbReference type="PANTHER" id="PTHR46182:SF2">
    <property type="entry name" value="FI19480P1"/>
    <property type="match status" value="1"/>
</dbReference>
<feature type="domain" description="PKD/Chitinase" evidence="3">
    <location>
        <begin position="435"/>
        <end position="522"/>
    </location>
</feature>
<dbReference type="CDD" id="cd00146">
    <property type="entry name" value="PKD"/>
    <property type="match status" value="2"/>
</dbReference>
<keyword evidence="2" id="KW-1133">Transmembrane helix</keyword>
<feature type="compositionally biased region" description="Basic and acidic residues" evidence="1">
    <location>
        <begin position="753"/>
        <end position="763"/>
    </location>
</feature>
<dbReference type="Gene3D" id="2.60.40.10">
    <property type="entry name" value="Immunoglobulins"/>
    <property type="match status" value="5"/>
</dbReference>
<evidence type="ECO:0000313" key="4">
    <source>
        <dbReference type="EMBL" id="CAK8683932.1"/>
    </source>
</evidence>
<dbReference type="InterPro" id="IPR035986">
    <property type="entry name" value="PKD_dom_sf"/>
</dbReference>
<feature type="compositionally biased region" description="Basic residues" evidence="1">
    <location>
        <begin position="770"/>
        <end position="780"/>
    </location>
</feature>
<keyword evidence="2" id="KW-0472">Membrane</keyword>
<dbReference type="Proteomes" id="UP001642483">
    <property type="component" value="Unassembled WGS sequence"/>
</dbReference>
<dbReference type="InterPro" id="IPR029865">
    <property type="entry name" value="KIAA0319-like"/>
</dbReference>
<proteinExistence type="predicted"/>
<dbReference type="SMART" id="SM00089">
    <property type="entry name" value="PKD"/>
    <property type="match status" value="4"/>
</dbReference>
<feature type="domain" description="PKD/Chitinase" evidence="3">
    <location>
        <begin position="43"/>
        <end position="133"/>
    </location>
</feature>
<dbReference type="SUPFAM" id="SSF49299">
    <property type="entry name" value="PKD domain"/>
    <property type="match status" value="3"/>
</dbReference>
<name>A0ABP0FWH9_CLALP</name>
<feature type="region of interest" description="Disordered" evidence="1">
    <location>
        <begin position="1"/>
        <end position="29"/>
    </location>
</feature>
<dbReference type="EMBL" id="CAWYQH010000097">
    <property type="protein sequence ID" value="CAK8683932.1"/>
    <property type="molecule type" value="Genomic_DNA"/>
</dbReference>
<reference evidence="4 5" key="1">
    <citation type="submission" date="2024-02" db="EMBL/GenBank/DDBJ databases">
        <authorList>
            <person name="Daric V."/>
            <person name="Darras S."/>
        </authorList>
    </citation>
    <scope>NUCLEOTIDE SEQUENCE [LARGE SCALE GENOMIC DNA]</scope>
</reference>
<accession>A0ABP0FWH9</accession>
<dbReference type="PANTHER" id="PTHR46182">
    <property type="entry name" value="FI19480P1"/>
    <property type="match status" value="1"/>
</dbReference>
<evidence type="ECO:0000256" key="1">
    <source>
        <dbReference type="SAM" id="MobiDB-lite"/>
    </source>
</evidence>
<feature type="transmembrane region" description="Helical" evidence="2">
    <location>
        <begin position="665"/>
        <end position="691"/>
    </location>
</feature>
<sequence length="821" mass="90254">MNNCESVVSTSTPPTVSPSTSTSSSSVISTTITTTTVAEKIISVHVTGVTEIQLPQDSVDLQVHVDETPEKPSGFKYEWELIDHPVDFNGKQTMHGDTLSLSTLTAGAYQFKVTVTDTNAHGIGYVNVTVLEPLRVNEAPVAVISPDTQILTLPIDTTVLDGSSSHDDAKIVSYHWEMQSSPLQAAEGQVQFEDDQPFLQLSKLVVGDYQFELTVTDSDGVTNSTTASLTVKEKIDHKPIAYAGSNQLIHLPQDSLTLCGNGSTDDWGIVEYKWSFLPDKIQAVDMQGARTMCVHLSHLIAGEYTFLLTVTDASEQEDTAQVTVTVLPESNHPPVAEAGDNPHLILPMGGGEIEAHLDGSKSIDDKGVKGVQWRQTSGPSSTIQTPNSLTTIVGGISETGNYVYTLTVTDEEGASASDDVTVTVDEELPPEADAGPDVVIQLPDDVVTLDGSNSHDNYGIQSYLWTRDVTSPAVGRVLHSSEREKVLWVAGLTQGKYIFHLTVTNVRGKQSTDAVLVSVLPDPLLSYLVELHMEVSPKSFAQKDKDLAMKQISLLLGLTDEDNLIVRSIYPERHTGDLVLTFTVELENGEKLDATHIVEVLRAKLQSEVSIVDVNIKLVDTYVCKNNCSGHGQCRYKECICDVFWMENFFRLYFGDGVRNCDWSVLYVVIVICVLVIVVGSLLYCIAWKLLRRKKVKQSKRRRRNYSPLHTEDADNLILKRNGITRKNGFNKQNSSFRTTSLMRSMTSSSSAEEDHTLYEKRKLISGPPKRTRAKQKSKQHFSPLIEYEGFDQGEYGDGFDGKGLDKGVSLRGVGSSEEIM</sequence>
<keyword evidence="5" id="KW-1185">Reference proteome</keyword>
<dbReference type="InterPro" id="IPR013783">
    <property type="entry name" value="Ig-like_fold"/>
</dbReference>
<organism evidence="4 5">
    <name type="scientific">Clavelina lepadiformis</name>
    <name type="common">Light-bulb sea squirt</name>
    <name type="synonym">Ascidia lepadiformis</name>
    <dbReference type="NCBI Taxonomy" id="159417"/>
    <lineage>
        <taxon>Eukaryota</taxon>
        <taxon>Metazoa</taxon>
        <taxon>Chordata</taxon>
        <taxon>Tunicata</taxon>
        <taxon>Ascidiacea</taxon>
        <taxon>Aplousobranchia</taxon>
        <taxon>Clavelinidae</taxon>
        <taxon>Clavelina</taxon>
    </lineage>
</organism>
<feature type="region of interest" description="Disordered" evidence="1">
    <location>
        <begin position="745"/>
        <end position="780"/>
    </location>
</feature>
<feature type="region of interest" description="Disordered" evidence="1">
    <location>
        <begin position="799"/>
        <end position="821"/>
    </location>
</feature>
<keyword evidence="2" id="KW-0812">Transmembrane</keyword>
<dbReference type="InterPro" id="IPR022409">
    <property type="entry name" value="PKD/Chitinase_dom"/>
</dbReference>
<evidence type="ECO:0000313" key="5">
    <source>
        <dbReference type="Proteomes" id="UP001642483"/>
    </source>
</evidence>
<comment type="caution">
    <text evidence="4">The sequence shown here is derived from an EMBL/GenBank/DDBJ whole genome shotgun (WGS) entry which is preliminary data.</text>
</comment>
<feature type="domain" description="PKD/Chitinase" evidence="3">
    <location>
        <begin position="240"/>
        <end position="329"/>
    </location>
</feature>
<dbReference type="Pfam" id="PF23620">
    <property type="entry name" value="KIAA0319"/>
    <property type="match status" value="1"/>
</dbReference>
<dbReference type="Pfam" id="PF22352">
    <property type="entry name" value="K319L-like_PKD"/>
    <property type="match status" value="5"/>
</dbReference>
<evidence type="ECO:0000256" key="2">
    <source>
        <dbReference type="SAM" id="Phobius"/>
    </source>
</evidence>
<dbReference type="Gene3D" id="2.60.120.260">
    <property type="entry name" value="Galactose-binding domain-like"/>
    <property type="match status" value="1"/>
</dbReference>